<evidence type="ECO:0000313" key="6">
    <source>
        <dbReference type="Proteomes" id="UP001268542"/>
    </source>
</evidence>
<organism evidence="5 6">
    <name type="scientific">Nocardioides imazamoxiresistens</name>
    <dbReference type="NCBI Taxonomy" id="3231893"/>
    <lineage>
        <taxon>Bacteria</taxon>
        <taxon>Bacillati</taxon>
        <taxon>Actinomycetota</taxon>
        <taxon>Actinomycetes</taxon>
        <taxon>Propionibacteriales</taxon>
        <taxon>Nocardioidaceae</taxon>
        <taxon>Nocardioides</taxon>
    </lineage>
</organism>
<name>A0ABU3Q0G2_9ACTN</name>
<dbReference type="InterPro" id="IPR050902">
    <property type="entry name" value="ABC_Transporter_SBP"/>
</dbReference>
<reference evidence="5 6" key="1">
    <citation type="submission" date="2023-08" db="EMBL/GenBank/DDBJ databases">
        <title>Nocardioides seae sp. nov., a bacterium isolated from a soil.</title>
        <authorList>
            <person name="Wang X."/>
        </authorList>
    </citation>
    <scope>NUCLEOTIDE SEQUENCE [LARGE SCALE GENOMIC DNA]</scope>
    <source>
        <strain evidence="5 6">YZH12</strain>
    </source>
</reference>
<evidence type="ECO:0000256" key="3">
    <source>
        <dbReference type="SAM" id="SignalP"/>
    </source>
</evidence>
<dbReference type="SUPFAM" id="SSF53807">
    <property type="entry name" value="Helical backbone' metal receptor"/>
    <property type="match status" value="1"/>
</dbReference>
<evidence type="ECO:0000313" key="5">
    <source>
        <dbReference type="EMBL" id="MDT9594986.1"/>
    </source>
</evidence>
<evidence type="ECO:0000256" key="1">
    <source>
        <dbReference type="ARBA" id="ARBA00008814"/>
    </source>
</evidence>
<dbReference type="EMBL" id="JAVYII010000009">
    <property type="protein sequence ID" value="MDT9594986.1"/>
    <property type="molecule type" value="Genomic_DNA"/>
</dbReference>
<keyword evidence="2" id="KW-0175">Coiled coil</keyword>
<comment type="similarity">
    <text evidence="1">Belongs to the bacterial solute-binding protein 8 family.</text>
</comment>
<proteinExistence type="inferred from homology"/>
<dbReference type="InterPro" id="IPR002491">
    <property type="entry name" value="ABC_transptr_periplasmic_BD"/>
</dbReference>
<dbReference type="PANTHER" id="PTHR30535:SF7">
    <property type="entry name" value="IRON(III) DICITRATE-BINDING PROTEIN"/>
    <property type="match status" value="1"/>
</dbReference>
<keyword evidence="6" id="KW-1185">Reference proteome</keyword>
<dbReference type="Proteomes" id="UP001268542">
    <property type="component" value="Unassembled WGS sequence"/>
</dbReference>
<dbReference type="Gene3D" id="3.40.50.1980">
    <property type="entry name" value="Nitrogenase molybdenum iron protein domain"/>
    <property type="match status" value="2"/>
</dbReference>
<comment type="caution">
    <text evidence="5">The sequence shown here is derived from an EMBL/GenBank/DDBJ whole genome shotgun (WGS) entry which is preliminary data.</text>
</comment>
<feature type="coiled-coil region" evidence="2">
    <location>
        <begin position="177"/>
        <end position="204"/>
    </location>
</feature>
<gene>
    <name evidence="5" type="ORF">RDV89_17995</name>
</gene>
<dbReference type="PANTHER" id="PTHR30535">
    <property type="entry name" value="VITAMIN B12-BINDING PROTEIN"/>
    <property type="match status" value="1"/>
</dbReference>
<sequence length="332" mass="34850">MSLRRPARRTAVATTSVALLLPLAACGAADGQDAAISVENCDGTVELDGAPERVVMLKSAAVPTLHELGVLDRVVARAGVYPSAYYDDETLAALEEIPLLTDRTDASGHLQISREEVVAETPDLVLGETENLSRETLSSSDIPVIEEPAFCGSLEGDASFEDLYDQVRLYGEVFDRTDEADAYVAELEERVAALEATVPADEARTAAVLYPTIGGGVTYAYGRGSMSAPLLEAAGLENVFGDVADRVFEVNAEEIVERDPDVILVLHSDGEAAGVVDAVAELPGAGALRAVESGAMLPLLLNFAEPPTPLAVDGLEQLIAFLAETPVDGAGR</sequence>
<feature type="chain" id="PRO_5047022754" evidence="3">
    <location>
        <begin position="29"/>
        <end position="332"/>
    </location>
</feature>
<dbReference type="RefSeq" id="WP_315735299.1">
    <property type="nucleotide sequence ID" value="NZ_JAVYII010000009.1"/>
</dbReference>
<dbReference type="Pfam" id="PF01497">
    <property type="entry name" value="Peripla_BP_2"/>
    <property type="match status" value="1"/>
</dbReference>
<feature type="domain" description="Fe/B12 periplasmic-binding" evidence="4">
    <location>
        <begin position="53"/>
        <end position="326"/>
    </location>
</feature>
<dbReference type="PROSITE" id="PS50983">
    <property type="entry name" value="FE_B12_PBP"/>
    <property type="match status" value="1"/>
</dbReference>
<protein>
    <submittedName>
        <fullName evidence="5">ABC transporter substrate-binding protein</fullName>
    </submittedName>
</protein>
<evidence type="ECO:0000259" key="4">
    <source>
        <dbReference type="PROSITE" id="PS50983"/>
    </source>
</evidence>
<accession>A0ABU3Q0G2</accession>
<evidence type="ECO:0000256" key="2">
    <source>
        <dbReference type="SAM" id="Coils"/>
    </source>
</evidence>
<feature type="signal peptide" evidence="3">
    <location>
        <begin position="1"/>
        <end position="28"/>
    </location>
</feature>
<keyword evidence="3" id="KW-0732">Signal</keyword>